<dbReference type="EMBL" id="CP013200">
    <property type="protein sequence ID" value="ALO66729.1"/>
    <property type="molecule type" value="Genomic_DNA"/>
</dbReference>
<dbReference type="Pfam" id="PF20293">
    <property type="entry name" value="MC6"/>
    <property type="match status" value="1"/>
</dbReference>
<protein>
    <submittedName>
        <fullName evidence="1">Uncharacterized protein</fullName>
    </submittedName>
</protein>
<evidence type="ECO:0000313" key="1">
    <source>
        <dbReference type="EMBL" id="ALO66729.1"/>
    </source>
</evidence>
<dbReference type="RefSeq" id="WP_062288118.1">
    <property type="nucleotide sequence ID" value="NZ_CP013200.1"/>
</dbReference>
<name>A0A0S2LYS9_9MICC</name>
<gene>
    <name evidence="1" type="ORF">AS189_09730</name>
</gene>
<sequence length="84" mass="9451">MLLPDKFIAPAESLVGAGLHLWQTMPSAMTIGEAWFLFRNQIDEKASFFHFVLVLDVLFMLSLIDSDENILIRRDSNADPAIGE</sequence>
<organism evidence="1 2">
    <name type="scientific">Arthrobacter alpinus</name>
    <dbReference type="NCBI Taxonomy" id="656366"/>
    <lineage>
        <taxon>Bacteria</taxon>
        <taxon>Bacillati</taxon>
        <taxon>Actinomycetota</taxon>
        <taxon>Actinomycetes</taxon>
        <taxon>Micrococcales</taxon>
        <taxon>Micrococcaceae</taxon>
        <taxon>Arthrobacter</taxon>
    </lineage>
</organism>
<dbReference type="AlphaFoldDB" id="A0A0S2LYS9"/>
<reference evidence="1 2" key="2">
    <citation type="journal article" date="2016" name="J. Biotechnol.">
        <title>Complete genome sequence of Arthrobacter alpinus ERGS4:06, a yellow pigmented bacterium tolerant to cold and radiations isolated from Sikkim Himalaya.</title>
        <authorList>
            <person name="Kumar R."/>
            <person name="Singh D."/>
            <person name="Swarnkar M.K."/>
            <person name="Singh A.K."/>
            <person name="Kumar S."/>
        </authorList>
    </citation>
    <scope>NUCLEOTIDE SEQUENCE [LARGE SCALE GENOMIC DNA]</scope>
    <source>
        <strain evidence="1 2">ERGS4:06</strain>
    </source>
</reference>
<dbReference type="Proteomes" id="UP000059574">
    <property type="component" value="Chromosome"/>
</dbReference>
<accession>A0A0S2LYS9</accession>
<evidence type="ECO:0000313" key="2">
    <source>
        <dbReference type="Proteomes" id="UP000059574"/>
    </source>
</evidence>
<dbReference type="InterPro" id="IPR046897">
    <property type="entry name" value="ABC-3C_MC6"/>
</dbReference>
<reference evidence="2" key="1">
    <citation type="submission" date="2015-11" db="EMBL/GenBank/DDBJ databases">
        <authorList>
            <person name="Kumar R."/>
            <person name="Singh D."/>
            <person name="Swarnkar M.K."/>
            <person name="Singh A.K."/>
            <person name="Kumar S."/>
        </authorList>
    </citation>
    <scope>NUCLEOTIDE SEQUENCE [LARGE SCALE GENOMIC DNA]</scope>
    <source>
        <strain evidence="2">ERGS4:06</strain>
    </source>
</reference>
<proteinExistence type="predicted"/>